<accession>A0A1G2LES0</accession>
<dbReference type="InterPro" id="IPR015797">
    <property type="entry name" value="NUDIX_hydrolase-like_dom_sf"/>
</dbReference>
<comment type="caution">
    <text evidence="2">The sequence shown here is derived from an EMBL/GenBank/DDBJ whole genome shotgun (WGS) entry which is preliminary data.</text>
</comment>
<gene>
    <name evidence="2" type="ORF">A3H71_00520</name>
</gene>
<reference evidence="2 3" key="1">
    <citation type="journal article" date="2016" name="Nat. Commun.">
        <title>Thousands of microbial genomes shed light on interconnected biogeochemical processes in an aquifer system.</title>
        <authorList>
            <person name="Anantharaman K."/>
            <person name="Brown C.T."/>
            <person name="Hug L.A."/>
            <person name="Sharon I."/>
            <person name="Castelle C.J."/>
            <person name="Probst A.J."/>
            <person name="Thomas B.C."/>
            <person name="Singh A."/>
            <person name="Wilkins M.J."/>
            <person name="Karaoz U."/>
            <person name="Brodie E.L."/>
            <person name="Williams K.H."/>
            <person name="Hubbard S.S."/>
            <person name="Banfield J.F."/>
        </authorList>
    </citation>
    <scope>NUCLEOTIDE SEQUENCE [LARGE SCALE GENOMIC DNA]</scope>
</reference>
<protein>
    <recommendedName>
        <fullName evidence="1">Nudix hydrolase domain-containing protein</fullName>
    </recommendedName>
</protein>
<dbReference type="Gene3D" id="3.90.79.10">
    <property type="entry name" value="Nucleoside Triphosphate Pyrophosphohydrolase"/>
    <property type="match status" value="1"/>
</dbReference>
<feature type="domain" description="Nudix hydrolase" evidence="1">
    <location>
        <begin position="26"/>
        <end position="162"/>
    </location>
</feature>
<dbReference type="AlphaFoldDB" id="A0A1G2LES0"/>
<evidence type="ECO:0000313" key="2">
    <source>
        <dbReference type="EMBL" id="OHA10024.1"/>
    </source>
</evidence>
<dbReference type="SUPFAM" id="SSF55811">
    <property type="entry name" value="Nudix"/>
    <property type="match status" value="1"/>
</dbReference>
<name>A0A1G2LES0_9BACT</name>
<dbReference type="InterPro" id="IPR000086">
    <property type="entry name" value="NUDIX_hydrolase_dom"/>
</dbReference>
<dbReference type="EMBL" id="MHQV01000043">
    <property type="protein sequence ID" value="OHA10024.1"/>
    <property type="molecule type" value="Genomic_DNA"/>
</dbReference>
<proteinExistence type="predicted"/>
<evidence type="ECO:0000259" key="1">
    <source>
        <dbReference type="PROSITE" id="PS51462"/>
    </source>
</evidence>
<dbReference type="Proteomes" id="UP000179052">
    <property type="component" value="Unassembled WGS sequence"/>
</dbReference>
<evidence type="ECO:0000313" key="3">
    <source>
        <dbReference type="Proteomes" id="UP000179052"/>
    </source>
</evidence>
<dbReference type="STRING" id="1802283.A3H71_00520"/>
<dbReference type="PROSITE" id="PS51462">
    <property type="entry name" value="NUDIX"/>
    <property type="match status" value="1"/>
</dbReference>
<dbReference type="Pfam" id="PF00293">
    <property type="entry name" value="NUDIX"/>
    <property type="match status" value="1"/>
</dbReference>
<organism evidence="2 3">
    <name type="scientific">Candidatus Sungbacteria bacterium RIFCSPLOWO2_02_FULL_48_13b</name>
    <dbReference type="NCBI Taxonomy" id="1802283"/>
    <lineage>
        <taxon>Bacteria</taxon>
        <taxon>Candidatus Sungiibacteriota</taxon>
    </lineage>
</organism>
<sequence length="162" mass="19265">MSLGARIMEKMKFKLKPGQVDYTNARWAPVINCVVKYRDKILIVQRSKELNFYPGYWNGISGFLDDKKSFEEKVKEELREELGIPGHMVRKIRLCEIFHQEAPKYKKTWIVHPVLVEVATKNIKLDWEARNYRWIKFSEAKKLKLLPGFDQVLKKVSPWVRK</sequence>